<accession>A0A1G4QFX8</accession>
<proteinExistence type="inferred from homology"/>
<name>A0A1G4QFX8_9CAUL</name>
<comment type="similarity">
    <text evidence="1 2">Belongs to the Dps family.</text>
</comment>
<dbReference type="InterPro" id="IPR009078">
    <property type="entry name" value="Ferritin-like_SF"/>
</dbReference>
<dbReference type="EMBL" id="FMTS01000001">
    <property type="protein sequence ID" value="SCW43367.1"/>
    <property type="molecule type" value="Genomic_DNA"/>
</dbReference>
<dbReference type="PROSITE" id="PS00819">
    <property type="entry name" value="DPS_2"/>
    <property type="match status" value="1"/>
</dbReference>
<protein>
    <submittedName>
        <fullName evidence="4">Starvation-inducible DNA-binding protein</fullName>
    </submittedName>
</protein>
<dbReference type="CDD" id="cd01043">
    <property type="entry name" value="DPS"/>
    <property type="match status" value="1"/>
</dbReference>
<keyword evidence="4" id="KW-0238">DNA-binding</keyword>
<dbReference type="GO" id="GO:0003677">
    <property type="term" value="F:DNA binding"/>
    <property type="evidence" value="ECO:0007669"/>
    <property type="project" value="UniProtKB-KW"/>
</dbReference>
<dbReference type="GO" id="GO:0016722">
    <property type="term" value="F:oxidoreductase activity, acting on metal ions"/>
    <property type="evidence" value="ECO:0007669"/>
    <property type="project" value="InterPro"/>
</dbReference>
<reference evidence="5" key="1">
    <citation type="submission" date="2016-10" db="EMBL/GenBank/DDBJ databases">
        <authorList>
            <person name="Varghese N."/>
            <person name="Submissions S."/>
        </authorList>
    </citation>
    <scope>NUCLEOTIDE SEQUENCE [LARGE SCALE GENOMIC DNA]</scope>
    <source>
        <strain evidence="5">CGMCC 1.3431</strain>
    </source>
</reference>
<dbReference type="AlphaFoldDB" id="A0A1G4QFX8"/>
<dbReference type="GO" id="GO:0008199">
    <property type="term" value="F:ferric iron binding"/>
    <property type="evidence" value="ECO:0007669"/>
    <property type="project" value="InterPro"/>
</dbReference>
<dbReference type="Proteomes" id="UP000199150">
    <property type="component" value="Unassembled WGS sequence"/>
</dbReference>
<gene>
    <name evidence="4" type="ORF">SAMN02927928_1194</name>
</gene>
<dbReference type="InterPro" id="IPR002177">
    <property type="entry name" value="DPS_DNA-bd"/>
</dbReference>
<dbReference type="PANTHER" id="PTHR42932:SF3">
    <property type="entry name" value="DNA PROTECTION DURING STARVATION PROTEIN"/>
    <property type="match status" value="1"/>
</dbReference>
<dbReference type="PRINTS" id="PR01346">
    <property type="entry name" value="HELNAPAPROT"/>
</dbReference>
<dbReference type="STRING" id="260084.SAMN02927928_1194"/>
<dbReference type="InterPro" id="IPR012347">
    <property type="entry name" value="Ferritin-like"/>
</dbReference>
<dbReference type="OrthoDB" id="9797687at2"/>
<sequence length="153" mass="16596">MSEAGVDNSKKVGLELSKVLADTFTIYQKTHGYHWNVVGPNFRGLHLLLEEQYNEIWTSIDEIAERIRALGQTAPMGSDAFGNLTSIKDGDPAASAQDMLKDLAKDHATVVATLKAAVKASEDAGDVSTADLCTTRLTAHEKHLWMIKASLQG</sequence>
<keyword evidence="5" id="KW-1185">Reference proteome</keyword>
<dbReference type="PANTHER" id="PTHR42932">
    <property type="entry name" value="GENERAL STRESS PROTEIN 20U"/>
    <property type="match status" value="1"/>
</dbReference>
<dbReference type="PROSITE" id="PS00818">
    <property type="entry name" value="DPS_1"/>
    <property type="match status" value="1"/>
</dbReference>
<dbReference type="RefSeq" id="WP_090644819.1">
    <property type="nucleotide sequence ID" value="NZ_CBCRYE010000001.1"/>
</dbReference>
<evidence type="ECO:0000259" key="3">
    <source>
        <dbReference type="Pfam" id="PF00210"/>
    </source>
</evidence>
<dbReference type="InterPro" id="IPR023188">
    <property type="entry name" value="DPS_DNA-bd_CS"/>
</dbReference>
<dbReference type="SUPFAM" id="SSF47240">
    <property type="entry name" value="Ferritin-like"/>
    <property type="match status" value="1"/>
</dbReference>
<evidence type="ECO:0000313" key="5">
    <source>
        <dbReference type="Proteomes" id="UP000199150"/>
    </source>
</evidence>
<evidence type="ECO:0000256" key="1">
    <source>
        <dbReference type="ARBA" id="ARBA00009497"/>
    </source>
</evidence>
<organism evidence="4 5">
    <name type="scientific">Asticcacaulis taihuensis</name>
    <dbReference type="NCBI Taxonomy" id="260084"/>
    <lineage>
        <taxon>Bacteria</taxon>
        <taxon>Pseudomonadati</taxon>
        <taxon>Pseudomonadota</taxon>
        <taxon>Alphaproteobacteria</taxon>
        <taxon>Caulobacterales</taxon>
        <taxon>Caulobacteraceae</taxon>
        <taxon>Asticcacaulis</taxon>
    </lineage>
</organism>
<dbReference type="Gene3D" id="1.20.1260.10">
    <property type="match status" value="1"/>
</dbReference>
<dbReference type="Pfam" id="PF00210">
    <property type="entry name" value="Ferritin"/>
    <property type="match status" value="1"/>
</dbReference>
<dbReference type="InterPro" id="IPR008331">
    <property type="entry name" value="Ferritin_DPS_dom"/>
</dbReference>
<feature type="domain" description="Ferritin/DPS" evidence="3">
    <location>
        <begin position="16"/>
        <end position="152"/>
    </location>
</feature>
<dbReference type="PIRSF" id="PIRSF005900">
    <property type="entry name" value="Dps"/>
    <property type="match status" value="1"/>
</dbReference>
<evidence type="ECO:0000256" key="2">
    <source>
        <dbReference type="RuleBase" id="RU003875"/>
    </source>
</evidence>
<evidence type="ECO:0000313" key="4">
    <source>
        <dbReference type="EMBL" id="SCW43367.1"/>
    </source>
</evidence>